<reference evidence="2" key="2">
    <citation type="submission" date="2015-01" db="EMBL/GenBank/DDBJ databases">
        <title>Evolutionary Origins and Diversification of the Mycorrhizal Mutualists.</title>
        <authorList>
            <consortium name="DOE Joint Genome Institute"/>
            <consortium name="Mycorrhizal Genomics Consortium"/>
            <person name="Kohler A."/>
            <person name="Kuo A."/>
            <person name="Nagy L.G."/>
            <person name="Floudas D."/>
            <person name="Copeland A."/>
            <person name="Barry K.W."/>
            <person name="Cichocki N."/>
            <person name="Veneault-Fourrey C."/>
            <person name="LaButti K."/>
            <person name="Lindquist E.A."/>
            <person name="Lipzen A."/>
            <person name="Lundell T."/>
            <person name="Morin E."/>
            <person name="Murat C."/>
            <person name="Riley R."/>
            <person name="Ohm R."/>
            <person name="Sun H."/>
            <person name="Tunlid A."/>
            <person name="Henrissat B."/>
            <person name="Grigoriev I.V."/>
            <person name="Hibbett D.S."/>
            <person name="Martin F."/>
        </authorList>
    </citation>
    <scope>NUCLEOTIDE SEQUENCE [LARGE SCALE GENOMIC DNA]</scope>
    <source>
        <strain evidence="2">Marx 270</strain>
    </source>
</reference>
<protein>
    <submittedName>
        <fullName evidence="1">Uncharacterized protein</fullName>
    </submittedName>
</protein>
<evidence type="ECO:0000313" key="1">
    <source>
        <dbReference type="EMBL" id="KIN95338.1"/>
    </source>
</evidence>
<evidence type="ECO:0000313" key="2">
    <source>
        <dbReference type="Proteomes" id="UP000054217"/>
    </source>
</evidence>
<dbReference type="InParanoid" id="A0A0C3NIZ5"/>
<reference evidence="1 2" key="1">
    <citation type="submission" date="2014-04" db="EMBL/GenBank/DDBJ databases">
        <authorList>
            <consortium name="DOE Joint Genome Institute"/>
            <person name="Kuo A."/>
            <person name="Kohler A."/>
            <person name="Costa M.D."/>
            <person name="Nagy L.G."/>
            <person name="Floudas D."/>
            <person name="Copeland A."/>
            <person name="Barry K.W."/>
            <person name="Cichocki N."/>
            <person name="Veneault-Fourrey C."/>
            <person name="LaButti K."/>
            <person name="Lindquist E.A."/>
            <person name="Lipzen A."/>
            <person name="Lundell T."/>
            <person name="Morin E."/>
            <person name="Murat C."/>
            <person name="Sun H."/>
            <person name="Tunlid A."/>
            <person name="Henrissat B."/>
            <person name="Grigoriev I.V."/>
            <person name="Hibbett D.S."/>
            <person name="Martin F."/>
            <person name="Nordberg H.P."/>
            <person name="Cantor M.N."/>
            <person name="Hua S.X."/>
        </authorList>
    </citation>
    <scope>NUCLEOTIDE SEQUENCE [LARGE SCALE GENOMIC DNA]</scope>
    <source>
        <strain evidence="1 2">Marx 270</strain>
    </source>
</reference>
<dbReference type="EMBL" id="KN832070">
    <property type="protein sequence ID" value="KIN95338.1"/>
    <property type="molecule type" value="Genomic_DNA"/>
</dbReference>
<gene>
    <name evidence="1" type="ORF">M404DRAFT_320274</name>
</gene>
<name>A0A0C3NIZ5_PISTI</name>
<dbReference type="Proteomes" id="UP000054217">
    <property type="component" value="Unassembled WGS sequence"/>
</dbReference>
<keyword evidence="2" id="KW-1185">Reference proteome</keyword>
<organism evidence="1 2">
    <name type="scientific">Pisolithus tinctorius Marx 270</name>
    <dbReference type="NCBI Taxonomy" id="870435"/>
    <lineage>
        <taxon>Eukaryota</taxon>
        <taxon>Fungi</taxon>
        <taxon>Dikarya</taxon>
        <taxon>Basidiomycota</taxon>
        <taxon>Agaricomycotina</taxon>
        <taxon>Agaricomycetes</taxon>
        <taxon>Agaricomycetidae</taxon>
        <taxon>Boletales</taxon>
        <taxon>Sclerodermatineae</taxon>
        <taxon>Pisolithaceae</taxon>
        <taxon>Pisolithus</taxon>
    </lineage>
</organism>
<dbReference type="AlphaFoldDB" id="A0A0C3NIZ5"/>
<sequence length="82" mass="9181">MRCMPPCELQVVRKERRNALGVIQWFRQFMHAVASVLPVTRTPDICGTNTQCTWANGTHTHKCGCGIQLNRATCAFVTMAIC</sequence>
<proteinExistence type="predicted"/>
<dbReference type="HOGENOM" id="CLU_2559193_0_0_1"/>
<accession>A0A0C3NIZ5</accession>